<evidence type="ECO:0000313" key="3">
    <source>
        <dbReference type="Proteomes" id="UP000598997"/>
    </source>
</evidence>
<gene>
    <name evidence="2" type="ORF">GCM10010989_24590</name>
</gene>
<name>A0A917DMX7_9SPHN</name>
<sequence>MAARSASVPVCNERFVSVMDGILGTALPPRQRRYGIAGEFPATQKKSPARTDRAGPHPNHGARA</sequence>
<proteinExistence type="predicted"/>
<feature type="region of interest" description="Disordered" evidence="1">
    <location>
        <begin position="30"/>
        <end position="64"/>
    </location>
</feature>
<keyword evidence="3" id="KW-1185">Reference proteome</keyword>
<protein>
    <submittedName>
        <fullName evidence="2">Uncharacterized protein</fullName>
    </submittedName>
</protein>
<evidence type="ECO:0000313" key="2">
    <source>
        <dbReference type="EMBL" id="GGD49410.1"/>
    </source>
</evidence>
<dbReference type="Proteomes" id="UP000598997">
    <property type="component" value="Unassembled WGS sequence"/>
</dbReference>
<organism evidence="2 3">
    <name type="scientific">Croceicoccus pelagius</name>
    <dbReference type="NCBI Taxonomy" id="1703341"/>
    <lineage>
        <taxon>Bacteria</taxon>
        <taxon>Pseudomonadati</taxon>
        <taxon>Pseudomonadota</taxon>
        <taxon>Alphaproteobacteria</taxon>
        <taxon>Sphingomonadales</taxon>
        <taxon>Erythrobacteraceae</taxon>
        <taxon>Croceicoccus</taxon>
    </lineage>
</organism>
<reference evidence="2 3" key="1">
    <citation type="journal article" date="2014" name="Int. J. Syst. Evol. Microbiol.">
        <title>Complete genome sequence of Corynebacterium casei LMG S-19264T (=DSM 44701T), isolated from a smear-ripened cheese.</title>
        <authorList>
            <consortium name="US DOE Joint Genome Institute (JGI-PGF)"/>
            <person name="Walter F."/>
            <person name="Albersmeier A."/>
            <person name="Kalinowski J."/>
            <person name="Ruckert C."/>
        </authorList>
    </citation>
    <scope>NUCLEOTIDE SEQUENCE [LARGE SCALE GENOMIC DNA]</scope>
    <source>
        <strain evidence="2 3">CGMCC 1.15358</strain>
    </source>
</reference>
<dbReference type="AlphaFoldDB" id="A0A917DMX7"/>
<dbReference type="EMBL" id="BMIO01000007">
    <property type="protein sequence ID" value="GGD49410.1"/>
    <property type="molecule type" value="Genomic_DNA"/>
</dbReference>
<evidence type="ECO:0000256" key="1">
    <source>
        <dbReference type="SAM" id="MobiDB-lite"/>
    </source>
</evidence>
<accession>A0A917DMX7</accession>
<comment type="caution">
    <text evidence="2">The sequence shown here is derived from an EMBL/GenBank/DDBJ whole genome shotgun (WGS) entry which is preliminary data.</text>
</comment>